<dbReference type="RefSeq" id="WP_276343994.1">
    <property type="nucleotide sequence ID" value="NZ_JARJOW010000003.1"/>
</dbReference>
<name>A0ABT6BIY4_9BACT</name>
<reference evidence="2 3" key="1">
    <citation type="submission" date="2023-03" db="EMBL/GenBank/DDBJ databases">
        <title>Genome sequencing of Aquirufa.</title>
        <authorList>
            <person name="Pitt A."/>
            <person name="Hahn M.W."/>
        </authorList>
    </citation>
    <scope>NUCLEOTIDE SEQUENCE [LARGE SCALE GENOMIC DNA]</scope>
    <source>
        <strain evidence="2 3">WAEICH-18A</strain>
    </source>
</reference>
<keyword evidence="1" id="KW-1133">Transmembrane helix</keyword>
<organism evidence="2 3">
    <name type="scientific">Aquirufa aurantiipilula</name>
    <dbReference type="NCBI Taxonomy" id="2696561"/>
    <lineage>
        <taxon>Bacteria</taxon>
        <taxon>Pseudomonadati</taxon>
        <taxon>Bacteroidota</taxon>
        <taxon>Cytophagia</taxon>
        <taxon>Cytophagales</taxon>
        <taxon>Flectobacillaceae</taxon>
        <taxon>Aquirufa</taxon>
    </lineage>
</organism>
<comment type="caution">
    <text evidence="2">The sequence shown here is derived from an EMBL/GenBank/DDBJ whole genome shotgun (WGS) entry which is preliminary data.</text>
</comment>
<sequence length="121" mass="12996">MLIYGLGLLAFSYLAGQLFGDVLGEMIGVQANVGGVGFAMLLLVLLHNYFQKKQWVKAQFDDGIGFWSNMYIPVIVAMSASQNALLAFNNGILPIVAGTLIVIIGFALVPLFSSIKTTTHS</sequence>
<keyword evidence="1" id="KW-0472">Membrane</keyword>
<accession>A0ABT6BIY4</accession>
<evidence type="ECO:0000313" key="3">
    <source>
        <dbReference type="Proteomes" id="UP001321344"/>
    </source>
</evidence>
<gene>
    <name evidence="2" type="primary">madL</name>
    <name evidence="2" type="ORF">PQG43_05665</name>
</gene>
<keyword evidence="3" id="KW-1185">Reference proteome</keyword>
<keyword evidence="1" id="KW-0812">Transmembrane</keyword>
<dbReference type="NCBIfam" id="TIGR00807">
    <property type="entry name" value="malonate_madL"/>
    <property type="match status" value="1"/>
</dbReference>
<evidence type="ECO:0000313" key="2">
    <source>
        <dbReference type="EMBL" id="MDF5690342.1"/>
    </source>
</evidence>
<feature type="transmembrane region" description="Helical" evidence="1">
    <location>
        <begin position="30"/>
        <end position="50"/>
    </location>
</feature>
<feature type="transmembrane region" description="Helical" evidence="1">
    <location>
        <begin position="62"/>
        <end position="80"/>
    </location>
</feature>
<proteinExistence type="predicted"/>
<dbReference type="Proteomes" id="UP001321344">
    <property type="component" value="Unassembled WGS sequence"/>
</dbReference>
<dbReference type="Pfam" id="PF03817">
    <property type="entry name" value="MadL"/>
    <property type="match status" value="1"/>
</dbReference>
<dbReference type="InterPro" id="IPR004690">
    <property type="entry name" value="Maln_transptMadL"/>
</dbReference>
<feature type="transmembrane region" description="Helical" evidence="1">
    <location>
        <begin position="92"/>
        <end position="112"/>
    </location>
</feature>
<evidence type="ECO:0000256" key="1">
    <source>
        <dbReference type="SAM" id="Phobius"/>
    </source>
</evidence>
<protein>
    <submittedName>
        <fullName evidence="2">Malonate transporter subunit MadL</fullName>
    </submittedName>
</protein>
<dbReference type="EMBL" id="JARJOW010000003">
    <property type="protein sequence ID" value="MDF5690342.1"/>
    <property type="molecule type" value="Genomic_DNA"/>
</dbReference>